<dbReference type="Gene3D" id="2.30.29.30">
    <property type="entry name" value="Pleckstrin-homology domain (PH domain)/Phosphotyrosine-binding domain (PTB)"/>
    <property type="match status" value="1"/>
</dbReference>
<evidence type="ECO:0000259" key="5">
    <source>
        <dbReference type="PROSITE" id="PS51783"/>
    </source>
</evidence>
<dbReference type="CDD" id="cd01201">
    <property type="entry name" value="PH_BEACH"/>
    <property type="match status" value="1"/>
</dbReference>
<feature type="repeat" description="WD" evidence="3">
    <location>
        <begin position="3182"/>
        <end position="3223"/>
    </location>
</feature>
<dbReference type="InterPro" id="IPR036372">
    <property type="entry name" value="BEACH_dom_sf"/>
</dbReference>
<dbReference type="InterPro" id="IPR036322">
    <property type="entry name" value="WD40_repeat_dom_sf"/>
</dbReference>
<proteinExistence type="predicted"/>
<dbReference type="SMART" id="SM01026">
    <property type="entry name" value="Beach"/>
    <property type="match status" value="1"/>
</dbReference>
<dbReference type="InterPro" id="IPR000409">
    <property type="entry name" value="BEACH_dom"/>
</dbReference>
<dbReference type="InterPro" id="IPR051944">
    <property type="entry name" value="BEACH_domain_protein"/>
</dbReference>
<dbReference type="Gene3D" id="2.60.120.200">
    <property type="match status" value="1"/>
</dbReference>
<dbReference type="SUPFAM" id="SSF50978">
    <property type="entry name" value="WD40 repeat-like"/>
    <property type="match status" value="1"/>
</dbReference>
<dbReference type="InterPro" id="IPR011993">
    <property type="entry name" value="PH-like_dom_sf"/>
</dbReference>
<dbReference type="PROSITE" id="PS00678">
    <property type="entry name" value="WD_REPEATS_1"/>
    <property type="match status" value="1"/>
</dbReference>
<dbReference type="SMART" id="SM00320">
    <property type="entry name" value="WD40"/>
    <property type="match status" value="4"/>
</dbReference>
<dbReference type="InterPro" id="IPR056252">
    <property type="entry name" value="Alfy-like_Arm-like"/>
</dbReference>
<evidence type="ECO:0000259" key="4">
    <source>
        <dbReference type="PROSITE" id="PS50197"/>
    </source>
</evidence>
<protein>
    <recommendedName>
        <fullName evidence="8">DUF4704 domain-containing protein</fullName>
    </recommendedName>
</protein>
<dbReference type="InterPro" id="IPR019775">
    <property type="entry name" value="WD40_repeat_CS"/>
</dbReference>
<keyword evidence="2" id="KW-0677">Repeat</keyword>
<dbReference type="InterPro" id="IPR013320">
    <property type="entry name" value="ConA-like_dom_sf"/>
</dbReference>
<reference evidence="6 7" key="1">
    <citation type="journal article" date="2017" name="G3 (Bethesda)">
        <title>The Physical Genome Mapping of Anopheles albimanus Corrected Scaffold Misassemblies and Identified Interarm Rearrangements in Genus Anopheles.</title>
        <authorList>
            <person name="Artemov G.N."/>
            <person name="Peery A.N."/>
            <person name="Jiang X."/>
            <person name="Tu Z."/>
            <person name="Stegniy V.N."/>
            <person name="Sharakhova M.V."/>
            <person name="Sharakhov I.V."/>
        </authorList>
    </citation>
    <scope>NUCLEOTIDE SEQUENCE [LARGE SCALE GENOMIC DNA]</scope>
    <source>
        <strain evidence="6 7">ALBI9_A</strain>
    </source>
</reference>
<feature type="domain" description="BEACH-type PH" evidence="5">
    <location>
        <begin position="2578"/>
        <end position="2706"/>
    </location>
</feature>
<accession>A0A8W7K891</accession>
<dbReference type="Pfam" id="PF02138">
    <property type="entry name" value="Beach"/>
    <property type="match status" value="1"/>
</dbReference>
<dbReference type="PROSITE" id="PS50197">
    <property type="entry name" value="BEACH"/>
    <property type="match status" value="1"/>
</dbReference>
<dbReference type="FunFam" id="1.10.1540.10:FF:000002">
    <property type="entry name" value="WD repeat and FYVE domain containing 3"/>
    <property type="match status" value="1"/>
</dbReference>
<dbReference type="InterPro" id="IPR001680">
    <property type="entry name" value="WD40_rpt"/>
</dbReference>
<dbReference type="Gene3D" id="2.130.10.10">
    <property type="entry name" value="YVTN repeat-like/Quinoprotein amine dehydrogenase"/>
    <property type="match status" value="1"/>
</dbReference>
<evidence type="ECO:0000313" key="6">
    <source>
        <dbReference type="EnsemblMetazoa" id="AALB016282-PA"/>
    </source>
</evidence>
<dbReference type="InterPro" id="IPR015943">
    <property type="entry name" value="WD40/YVTN_repeat-like_dom_sf"/>
</dbReference>
<keyword evidence="1 3" id="KW-0853">WD repeat</keyword>
<dbReference type="SUPFAM" id="SSF50729">
    <property type="entry name" value="PH domain-like"/>
    <property type="match status" value="1"/>
</dbReference>
<evidence type="ECO:0008006" key="8">
    <source>
        <dbReference type="Google" id="ProtNLM"/>
    </source>
</evidence>
<organism evidence="6 7">
    <name type="scientific">Anopheles albimanus</name>
    <name type="common">New world malaria mosquito</name>
    <dbReference type="NCBI Taxonomy" id="7167"/>
    <lineage>
        <taxon>Eukaryota</taxon>
        <taxon>Metazoa</taxon>
        <taxon>Ecdysozoa</taxon>
        <taxon>Arthropoda</taxon>
        <taxon>Hexapoda</taxon>
        <taxon>Insecta</taxon>
        <taxon>Pterygota</taxon>
        <taxon>Neoptera</taxon>
        <taxon>Endopterygota</taxon>
        <taxon>Diptera</taxon>
        <taxon>Nematocera</taxon>
        <taxon>Culicoidea</taxon>
        <taxon>Culicidae</taxon>
        <taxon>Anophelinae</taxon>
        <taxon>Anopheles</taxon>
    </lineage>
</organism>
<feature type="domain" description="BEACH" evidence="4">
    <location>
        <begin position="2734"/>
        <end position="3027"/>
    </location>
</feature>
<evidence type="ECO:0000256" key="3">
    <source>
        <dbReference type="PROSITE-ProRule" id="PRU00221"/>
    </source>
</evidence>
<evidence type="ECO:0000313" key="7">
    <source>
        <dbReference type="Proteomes" id="UP000069272"/>
    </source>
</evidence>
<reference evidence="6" key="2">
    <citation type="submission" date="2022-08" db="UniProtKB">
        <authorList>
            <consortium name="EnsemblMetazoa"/>
        </authorList>
    </citation>
    <scope>IDENTIFICATION</scope>
    <source>
        <strain evidence="6">STECLA/ALBI9_A</strain>
    </source>
</reference>
<name>A0A8W7K891_ANOAL</name>
<dbReference type="Gene3D" id="1.10.1540.10">
    <property type="entry name" value="BEACH domain"/>
    <property type="match status" value="1"/>
</dbReference>
<sequence>MNVPETTSAHSHSCSNPVLPNEKENDLTLLHLEKLFNEFISSKSRLTETEQATRLYHMVPLYCNIFKPRNPISDKNDRKTTGSSTRTVSWEFNSAFCYHISYLLAKEIKHRASNQSTEGASKSIATYLQFQDAEFQNEPCNGWMLLTAISIMIATDDSFTLQKTMINASIPSTLVRCIYLFLDLPEEEKEFETSPTSLQNSDPHGGNGLLLYNTLSQILHKLCCLPPAVEELIVMDDLTLLFSTVTTQFAPCNTKWRALAREILFIIAEHGLSNLILNYLHEKGCIALCLDNMRRSSVFKPLDTVDMLLSISAFLQRSSCFSQMLLDDFKLGQGYTFLIDFLLKIDQELEKNSVEENNVLEHVLHKTILMTVSLCTSGFSQTQTLLACPDQKQKHILIAKCQLQEFRVPHISAKGTCVRNLNAFQVLQTVFLRSSKTLLCCRILEAIMEIYRMDDANYCILEPLNTLSLFAEKIHQKPAKVQSAFFELVEFIAIQLNFVPRKELIALSVILKSNYVMETSVRCSRTLVHLLRLNNGFVDVYREVGILEVFVTCLKRYKEYLCIHASEIGVNPEQVTPSTPNTAESLGRFVFEALAMLLCGSSTNTAIFKNCGGNKCIYEMMKYNHYSPEMLKIVRELISTVGGEDDMLNLLKNMNINADSAPNSALIRMNVLLFLIECLRDSHRSRAFFRKVGGFVYVVNVLESLKGQFTNNHLDNEFLGNKLQLFRVVCQTLSAAMRFEPANAKYFQTEIANTLFYQAIREFGCFSDAEIIQSYTHSYTDSINEISVDEQKLELFKTVFHMSFDTANKWDMCFDDCIPWNLKAVCIIYRVLYDIVLDTFDKQEACDLIQSPRCISTKPETKGDHSVPNIKPPELKISTSTVSAFSSDYLIVHPCIIACMLKLLPSVNNTSSEKNNTGSRPSVISCTITLQYFLADVIKSLVRNERNQQILCDSGLNHLILNICKEAFIDEQHPLHTPLQHIFERLAVQALKPQELRSFLRLTLTNRNEESKTSELSSCRTAYPPVPLTRVKTLVSIATPRDFRAHGSVTLPSFIEMDMSTEGFGCLFFPNIAPNQLNHIYSSTAQKYATGSKVAGTISGEGICPKSSGDDTAISNLWLPTGTYSTTGSTSNSNIYAQECGSVGGIGTGDRVFPAATGFTFSTWFCIERVPNANTDNHPIRLLHIIRTNDNLFDDAVVIFGLLMIPTDKSLLITTEEMAFNTAQSNNFKEGCYARIWCTTFIEECQWHHIGLTLNKNIPKMSSLTIYIDGRLVHTQNIHPIQSGLHSNDNIGSSVHAIIGTPPLWRKYSTLVWKQGVCHLVDEVLDASIMNRVYALGPHYTGSFQDVRLKDDDDIQALVAEERMAFGVNPKAFSFMTLSKIRKVYNRADAKAIGKQFGMSSHENATPILIMHNCAGHLIGPARTLGGVLVGYLGIRKFNPFPVSMAMNSIGGCSVLLGLVAMSQNIESLYAAVKTLACILRTSKSARQEMINCRYYQTLGMLFKRKKHLLNSHILHLTFNVVGTIHTGFENSTIPNITAFHDLLCDFDIWFDTSNDLIRSLIEHLLELAEESNAKLKNIRIMQDLQCLSKLLFIIEYITEENALNALFSFMYTLLNHEMRCNDLLLFGQYILNSIPEMRNVETNQHLTQRILIRNRCLQTLHSLLFGNNNVINLRLSDEISRVLGMDWILLLMQPHLHCSTMLWALRLLVILLAREPMLIRFRDGSGSIEAEGYLKNTEMVSKSRNAILLSSSVPQMEGEALANVLSVNSSETTGSQQSLVLMGFHYLEWLLLYRTDVPEVYSLLISLVLGCPSKSIELPSESRSWEEIWSFIWSSDRSDRNVTKQSSDRSSFCPEAICVLLSMIRKVIHDMDGISGAQKNCSSDHETETNTIKQNMFQRFSTDVIKLLMSFYEHIPEFASIVMSADVIASIIATLYPPPFSSLDPTVSQFSSTTVSSSHAVSGESFKENVNSTIRSKTIPECRSSSFERPDSFKSTCLDFRMPSAQHVLDFLLKVISDSLSLTHTAKSPPVIDCVLEIFIPDGIISIEQRKHFLTKMISLIINHLLSSNILQTLPANNLNTTQSLAANIFYVTARIVDKLWQRMLYLDGREILDFCIHLILKVKQSHSSTVLSRGVSSGHMSHIGNTGSLESLYRSLNRCILYLLAYPPRHNDSSSLVEVLQLIMTNRLLVFGAGNHDPDFIGCLTYCLLQLNGQSDASDKKSIVLTSASPDASRRTTTWHVDTLFAQENEQSIKTNPIDLSNISSMSSKLDIVSFRVWEELYICKKPVIEEIFKVTLAQPARNSRAPDMKQTEAQICDVALKHWMAFLEGERRSIYKAPWEGNKNIQSKIQKVTGGLTRLTSRSKLKKDNNKRRIRPNEISAASIEQICFAKLMPVRDYWELRLAQQSYNSAHSKRYVYQDWLQTEAELIRERAIWGPECCADFTKWILDSTEGPYRMRKKMLRNDLFYVHYPARQQQLQGISPDSRQQRQIKCRVAISHDSDKYNAFVQQYRCMFPEQFEYDSSNRGGLISNDCAMNNTESPKPQRASTGDDCLDNDEDVCSSLPDNQVLLRLLEEKEKVSHIFRTARIQGLDTFEGLLLIGKECCYIVDGLTLLRNREIRDIDSLPKESFEPIIPCTATGSSQNVCPGKRQSSKLFYEDIREIHKRRYLLQPIALELFCEDGQNYLLSFPCKVRNKVFQKLISNATNTADNAHLSVAGQKRAANVEQNTGLLSGLIGETSVTQRWVRGELSNFQYLMHLNSLAGRSYNDLMQYPVFPWILSNYSSETLDLTDPTNFRDLAKPMGAQSEERLEQFVKRFNDWDDPQGDTPPYHYGTHYSSAMIVCAYLVRLEPFTQHFLRLQGGHFDLADRMFHSIKEAWYSASRQNMADVKELIPEFFYLPEFLENSNRFDLGTKQNGEVLNDVILPPWARNDAIEFIRVHREALECEYVSRHLHLWIDLIFGYKQCGPASVEAINVFHHLFYEGNVDIYNIEDPLQKNAAIGFINNFGQIPKQLFRKAHPAKKMNPVKHLGKLMDVSPLITPSSPLVNSPTLCNEKIFFYHLNKLKPTAQPVKEVNGPVGQIILQDKNILAVEQNKILIPNAYNRYVSWGFADHSIRIGSYETDRASFISENIDQCGEILACTSPSVKQLILAGTSTVLLVYGIDIKSKKINLQQTLYGHTEAVTVLASSSAYNIIVSGSRDRTAIIWNLSRLAYVRQLLGHVGVLTAVAINELTGDIATCSGTWLYVWSINGVKLSFVNTSTGCSNRMQQILCTTFSYIKEWDDKNVIITGSTDGVVRMWSMEFKSSCNEEERNKQISLECLGTDTKHVPTMLNQPERKKDWTRQLVLRIDLTMNTAYDRKTNAEPASITALAISKDHQWVYVGDARGRVFAWTVTESSFSHSTRMISGFQKNEDA</sequence>
<feature type="repeat" description="WD" evidence="3">
    <location>
        <begin position="3290"/>
        <end position="3309"/>
    </location>
</feature>
<dbReference type="SUPFAM" id="SSF49899">
    <property type="entry name" value="Concanavalin A-like lectins/glucanases"/>
    <property type="match status" value="1"/>
</dbReference>
<dbReference type="Proteomes" id="UP000069272">
    <property type="component" value="Chromosome 2R"/>
</dbReference>
<dbReference type="PANTHER" id="PTHR46108:SF4">
    <property type="entry name" value="BLUE CHEESE"/>
    <property type="match status" value="1"/>
</dbReference>
<keyword evidence="7" id="KW-1185">Reference proteome</keyword>
<evidence type="ECO:0000256" key="1">
    <source>
        <dbReference type="ARBA" id="ARBA00022574"/>
    </source>
</evidence>
<dbReference type="PROSITE" id="PS50294">
    <property type="entry name" value="WD_REPEATS_REGION"/>
    <property type="match status" value="1"/>
</dbReference>
<dbReference type="InterPro" id="IPR023362">
    <property type="entry name" value="PH-BEACH_dom"/>
</dbReference>
<dbReference type="Pfam" id="PF23295">
    <property type="entry name" value="Arm_4"/>
    <property type="match status" value="1"/>
</dbReference>
<dbReference type="SUPFAM" id="SSF81837">
    <property type="entry name" value="BEACH domain"/>
    <property type="match status" value="1"/>
</dbReference>
<dbReference type="PROSITE" id="PS51783">
    <property type="entry name" value="PH_BEACH"/>
    <property type="match status" value="1"/>
</dbReference>
<dbReference type="Pfam" id="PF00400">
    <property type="entry name" value="WD40"/>
    <property type="match status" value="1"/>
</dbReference>
<dbReference type="EnsemblMetazoa" id="AALB016282-RA">
    <property type="protein sequence ID" value="AALB016282-PA"/>
    <property type="gene ID" value="AALB016282"/>
</dbReference>
<dbReference type="PANTHER" id="PTHR46108">
    <property type="entry name" value="BLUE CHEESE"/>
    <property type="match status" value="1"/>
</dbReference>
<evidence type="ECO:0000256" key="2">
    <source>
        <dbReference type="ARBA" id="ARBA00022737"/>
    </source>
</evidence>
<dbReference type="PROSITE" id="PS50082">
    <property type="entry name" value="WD_REPEATS_2"/>
    <property type="match status" value="2"/>
</dbReference>
<dbReference type="CDD" id="cd06071">
    <property type="entry name" value="Beach"/>
    <property type="match status" value="1"/>
</dbReference>
<dbReference type="Pfam" id="PF14844">
    <property type="entry name" value="PH_BEACH"/>
    <property type="match status" value="1"/>
</dbReference>